<evidence type="ECO:0000256" key="3">
    <source>
        <dbReference type="ARBA" id="ARBA00023098"/>
    </source>
</evidence>
<protein>
    <submittedName>
        <fullName evidence="6">Patatin-like phospholipase family protein</fullName>
    </submittedName>
</protein>
<dbReference type="SUPFAM" id="SSF52151">
    <property type="entry name" value="FabD/lysophospholipase-like"/>
    <property type="match status" value="1"/>
</dbReference>
<comment type="caution">
    <text evidence="6">The sequence shown here is derived from an EMBL/GenBank/DDBJ whole genome shotgun (WGS) entry which is preliminary data.</text>
</comment>
<dbReference type="InterPro" id="IPR050301">
    <property type="entry name" value="NTE"/>
</dbReference>
<sequence length="298" mass="30370">MTTRALVLGGGGPVGIAWECGLIAGLDAAGVKLAEADFIMGTSAGSFVGARLAMGVEPKTLAGAILAEAERARPAAPANGASASERPADTSALMQMLSGEGMAGLSPQETMQRIGAFALGAKTMDEDAFIATFGKSFSTLPPDAWPERGFACTAVDAESGEFRLWTGEAGVGVTRAVASSCSVPGVYPPVTIEGRRYIDGGMRSGTNADLAKGYDKVLIVALRIGGTGPAAERAAQRLASEVEALKSAGAAVEVITPDEASQAAFGPNLMDFRRRPDAARAGLAQGECEAERVGGFWG</sequence>
<gene>
    <name evidence="6" type="ORF">ACFSC0_04800</name>
</gene>
<reference evidence="7" key="1">
    <citation type="journal article" date="2019" name="Int. J. Syst. Evol. Microbiol.">
        <title>The Global Catalogue of Microorganisms (GCM) 10K type strain sequencing project: providing services to taxonomists for standard genome sequencing and annotation.</title>
        <authorList>
            <consortium name="The Broad Institute Genomics Platform"/>
            <consortium name="The Broad Institute Genome Sequencing Center for Infectious Disease"/>
            <person name="Wu L."/>
            <person name="Ma J."/>
        </authorList>
    </citation>
    <scope>NUCLEOTIDE SEQUENCE [LARGE SCALE GENOMIC DNA]</scope>
    <source>
        <strain evidence="7">DFY28</strain>
    </source>
</reference>
<dbReference type="EMBL" id="JBHUEY010000001">
    <property type="protein sequence ID" value="MFD1782703.1"/>
    <property type="molecule type" value="Genomic_DNA"/>
</dbReference>
<keyword evidence="1 4" id="KW-0378">Hydrolase</keyword>
<name>A0ABW4MY66_9CAUL</name>
<feature type="short sequence motif" description="GXGXXG" evidence="4">
    <location>
        <begin position="10"/>
        <end position="15"/>
    </location>
</feature>
<feature type="short sequence motif" description="GXSXG" evidence="4">
    <location>
        <begin position="41"/>
        <end position="45"/>
    </location>
</feature>
<dbReference type="PANTHER" id="PTHR14226">
    <property type="entry name" value="NEUROPATHY TARGET ESTERASE/SWISS CHEESE D.MELANOGASTER"/>
    <property type="match status" value="1"/>
</dbReference>
<keyword evidence="2 4" id="KW-0442">Lipid degradation</keyword>
<dbReference type="Proteomes" id="UP001597237">
    <property type="component" value="Unassembled WGS sequence"/>
</dbReference>
<feature type="active site" description="Proton acceptor" evidence="4">
    <location>
        <position position="199"/>
    </location>
</feature>
<dbReference type="InterPro" id="IPR016035">
    <property type="entry name" value="Acyl_Trfase/lysoPLipase"/>
</dbReference>
<dbReference type="InterPro" id="IPR002641">
    <property type="entry name" value="PNPLA_dom"/>
</dbReference>
<dbReference type="PROSITE" id="PS51635">
    <property type="entry name" value="PNPLA"/>
    <property type="match status" value="1"/>
</dbReference>
<keyword evidence="7" id="KW-1185">Reference proteome</keyword>
<feature type="short sequence motif" description="DGA/G" evidence="4">
    <location>
        <begin position="199"/>
        <end position="201"/>
    </location>
</feature>
<feature type="domain" description="PNPLA" evidence="5">
    <location>
        <begin position="6"/>
        <end position="212"/>
    </location>
</feature>
<dbReference type="Pfam" id="PF01734">
    <property type="entry name" value="Patatin"/>
    <property type="match status" value="1"/>
</dbReference>
<proteinExistence type="predicted"/>
<dbReference type="RefSeq" id="WP_377282377.1">
    <property type="nucleotide sequence ID" value="NZ_JBHRSI010000006.1"/>
</dbReference>
<dbReference type="PANTHER" id="PTHR14226:SF57">
    <property type="entry name" value="BLR7027 PROTEIN"/>
    <property type="match status" value="1"/>
</dbReference>
<evidence type="ECO:0000313" key="7">
    <source>
        <dbReference type="Proteomes" id="UP001597237"/>
    </source>
</evidence>
<evidence type="ECO:0000313" key="6">
    <source>
        <dbReference type="EMBL" id="MFD1782703.1"/>
    </source>
</evidence>
<organism evidence="6 7">
    <name type="scientific">Phenylobacterium terrae</name>
    <dbReference type="NCBI Taxonomy" id="2665495"/>
    <lineage>
        <taxon>Bacteria</taxon>
        <taxon>Pseudomonadati</taxon>
        <taxon>Pseudomonadota</taxon>
        <taxon>Alphaproteobacteria</taxon>
        <taxon>Caulobacterales</taxon>
        <taxon>Caulobacteraceae</taxon>
        <taxon>Phenylobacterium</taxon>
    </lineage>
</organism>
<dbReference type="Gene3D" id="3.40.1090.10">
    <property type="entry name" value="Cytosolic phospholipase A2 catalytic domain"/>
    <property type="match status" value="2"/>
</dbReference>
<evidence type="ECO:0000256" key="1">
    <source>
        <dbReference type="ARBA" id="ARBA00022801"/>
    </source>
</evidence>
<evidence type="ECO:0000256" key="4">
    <source>
        <dbReference type="PROSITE-ProRule" id="PRU01161"/>
    </source>
</evidence>
<keyword evidence="3 4" id="KW-0443">Lipid metabolism</keyword>
<feature type="active site" description="Nucleophile" evidence="4">
    <location>
        <position position="43"/>
    </location>
</feature>
<accession>A0ABW4MY66</accession>
<evidence type="ECO:0000256" key="2">
    <source>
        <dbReference type="ARBA" id="ARBA00022963"/>
    </source>
</evidence>
<evidence type="ECO:0000259" key="5">
    <source>
        <dbReference type="PROSITE" id="PS51635"/>
    </source>
</evidence>